<organism evidence="1 2">
    <name type="scientific">Mycena sanguinolenta</name>
    <dbReference type="NCBI Taxonomy" id="230812"/>
    <lineage>
        <taxon>Eukaryota</taxon>
        <taxon>Fungi</taxon>
        <taxon>Dikarya</taxon>
        <taxon>Basidiomycota</taxon>
        <taxon>Agaricomycotina</taxon>
        <taxon>Agaricomycetes</taxon>
        <taxon>Agaricomycetidae</taxon>
        <taxon>Agaricales</taxon>
        <taxon>Marasmiineae</taxon>
        <taxon>Mycenaceae</taxon>
        <taxon>Mycena</taxon>
    </lineage>
</organism>
<reference evidence="1" key="1">
    <citation type="submission" date="2020-05" db="EMBL/GenBank/DDBJ databases">
        <title>Mycena genomes resolve the evolution of fungal bioluminescence.</title>
        <authorList>
            <person name="Tsai I.J."/>
        </authorList>
    </citation>
    <scope>NUCLEOTIDE SEQUENCE</scope>
    <source>
        <strain evidence="1">160909Yilan</strain>
    </source>
</reference>
<name>A0A8H6YC31_9AGAR</name>
<gene>
    <name evidence="1" type="ORF">MSAN_01489600</name>
</gene>
<dbReference type="EMBL" id="JACAZH010000011">
    <property type="protein sequence ID" value="KAF7355717.1"/>
    <property type="molecule type" value="Genomic_DNA"/>
</dbReference>
<keyword evidence="2" id="KW-1185">Reference proteome</keyword>
<proteinExistence type="predicted"/>
<dbReference type="AlphaFoldDB" id="A0A8H6YC31"/>
<dbReference type="Proteomes" id="UP000623467">
    <property type="component" value="Unassembled WGS sequence"/>
</dbReference>
<protein>
    <submittedName>
        <fullName evidence="1">Uncharacterized protein</fullName>
    </submittedName>
</protein>
<sequence>MMMVLTSPKEQTIHWNHFWSGRYHRWSPWPFLIQGPCGETYHLDRCMPLVGRTLEILEFWHISGHLMIPFVSDKLNPDTLPSLRSLGFKEIYGPLDLPIVVGLLYRFDKLCTAAFVSTFGLFLDETETVHTSGIPREDTIRGHLSRLVQKGLDVYLGTDERNYLSIDEAK</sequence>
<evidence type="ECO:0000313" key="1">
    <source>
        <dbReference type="EMBL" id="KAF7355717.1"/>
    </source>
</evidence>
<evidence type="ECO:0000313" key="2">
    <source>
        <dbReference type="Proteomes" id="UP000623467"/>
    </source>
</evidence>
<comment type="caution">
    <text evidence="1">The sequence shown here is derived from an EMBL/GenBank/DDBJ whole genome shotgun (WGS) entry which is preliminary data.</text>
</comment>
<accession>A0A8H6YC31</accession>